<feature type="region of interest" description="Disordered" evidence="3">
    <location>
        <begin position="343"/>
        <end position="364"/>
    </location>
</feature>
<dbReference type="InParanoid" id="A0A2J6TP83"/>
<sequence length="386" mass="42990">MLGKLSINKGKAPEAHTFSFATPITPADLSYLPSTNTGFGVPVGFGVATSTMYSPSSMGTIGAVGTMGMGSMLTGMTPQSTFPMAGSMAGFSPFAQAPYIGQGPSPIRFSQPEFGRPMGHQSFATDHAHYGSPSPGPSRQLGYSPRPIGPVRRQNAVKVPYHIAANYRSRNQNSGGNHNFVDIENIQYGIDVRTTVMLRNIPNKVTQAELKKYVDQSSFGHYDFMYLRIDFSNDCNVGYAFINFVDPLDIVPFVRLRSGQKWESFRSDKRAEVSYATIQGRDCLIQKFRNSSVMLEPDTARPKLFYTFPDPMVGQEERFPPSDNHSKLTRSCQNAENVGLFAPSAGQHLRDEQRRRRSQFDRGTSLAEQEEYDLEYHSWGAHRSYR</sequence>
<accession>A0A2J6TP83</accession>
<reference evidence="5 6" key="1">
    <citation type="submission" date="2016-04" db="EMBL/GenBank/DDBJ databases">
        <title>A degradative enzymes factory behind the ericoid mycorrhizal symbiosis.</title>
        <authorList>
            <consortium name="DOE Joint Genome Institute"/>
            <person name="Martino E."/>
            <person name="Morin E."/>
            <person name="Grelet G."/>
            <person name="Kuo A."/>
            <person name="Kohler A."/>
            <person name="Daghino S."/>
            <person name="Barry K."/>
            <person name="Choi C."/>
            <person name="Cichocki N."/>
            <person name="Clum A."/>
            <person name="Copeland A."/>
            <person name="Hainaut M."/>
            <person name="Haridas S."/>
            <person name="Labutti K."/>
            <person name="Lindquist E."/>
            <person name="Lipzen A."/>
            <person name="Khouja H.-R."/>
            <person name="Murat C."/>
            <person name="Ohm R."/>
            <person name="Olson A."/>
            <person name="Spatafora J."/>
            <person name="Veneault-Fourrey C."/>
            <person name="Henrissat B."/>
            <person name="Grigoriev I."/>
            <person name="Martin F."/>
            <person name="Perotto S."/>
        </authorList>
    </citation>
    <scope>NUCLEOTIDE SEQUENCE [LARGE SCALE GENOMIC DNA]</scope>
    <source>
        <strain evidence="5 6">E</strain>
    </source>
</reference>
<evidence type="ECO:0000256" key="2">
    <source>
        <dbReference type="PROSITE-ProRule" id="PRU00176"/>
    </source>
</evidence>
<keyword evidence="6" id="KW-1185">Reference proteome</keyword>
<evidence type="ECO:0000259" key="4">
    <source>
        <dbReference type="PROSITE" id="PS50102"/>
    </source>
</evidence>
<protein>
    <recommendedName>
        <fullName evidence="4">RRM domain-containing protein</fullName>
    </recommendedName>
</protein>
<name>A0A2J6TP83_9HELO</name>
<dbReference type="PROSITE" id="PS50102">
    <property type="entry name" value="RRM"/>
    <property type="match status" value="1"/>
</dbReference>
<evidence type="ECO:0000313" key="5">
    <source>
        <dbReference type="EMBL" id="PMD64758.1"/>
    </source>
</evidence>
<organism evidence="5 6">
    <name type="scientific">Hyaloscypha bicolor E</name>
    <dbReference type="NCBI Taxonomy" id="1095630"/>
    <lineage>
        <taxon>Eukaryota</taxon>
        <taxon>Fungi</taxon>
        <taxon>Dikarya</taxon>
        <taxon>Ascomycota</taxon>
        <taxon>Pezizomycotina</taxon>
        <taxon>Leotiomycetes</taxon>
        <taxon>Helotiales</taxon>
        <taxon>Hyaloscyphaceae</taxon>
        <taxon>Hyaloscypha</taxon>
        <taxon>Hyaloscypha bicolor</taxon>
    </lineage>
</organism>
<dbReference type="Gene3D" id="3.30.70.330">
    <property type="match status" value="1"/>
</dbReference>
<dbReference type="InterPro" id="IPR007201">
    <property type="entry name" value="Mei2-like_Rrm_C"/>
</dbReference>
<feature type="region of interest" description="Disordered" evidence="3">
    <location>
        <begin position="118"/>
        <end position="140"/>
    </location>
</feature>
<dbReference type="EMBL" id="KZ613747">
    <property type="protein sequence ID" value="PMD64758.1"/>
    <property type="molecule type" value="Genomic_DNA"/>
</dbReference>
<evidence type="ECO:0000256" key="1">
    <source>
        <dbReference type="ARBA" id="ARBA00022884"/>
    </source>
</evidence>
<dbReference type="Proteomes" id="UP000235371">
    <property type="component" value="Unassembled WGS sequence"/>
</dbReference>
<dbReference type="PANTHER" id="PTHR23189">
    <property type="entry name" value="RNA RECOGNITION MOTIF-CONTAINING"/>
    <property type="match status" value="1"/>
</dbReference>
<proteinExistence type="predicted"/>
<dbReference type="InterPro" id="IPR035979">
    <property type="entry name" value="RBD_domain_sf"/>
</dbReference>
<dbReference type="InterPro" id="IPR000504">
    <property type="entry name" value="RRM_dom"/>
</dbReference>
<dbReference type="AlphaFoldDB" id="A0A2J6TP83"/>
<dbReference type="OrthoDB" id="417481at2759"/>
<feature type="domain" description="RRM" evidence="4">
    <location>
        <begin position="194"/>
        <end position="278"/>
    </location>
</feature>
<dbReference type="Pfam" id="PF04059">
    <property type="entry name" value="RRM_2"/>
    <property type="match status" value="1"/>
</dbReference>
<dbReference type="RefSeq" id="XP_024741662.1">
    <property type="nucleotide sequence ID" value="XM_024877780.1"/>
</dbReference>
<dbReference type="STRING" id="1095630.A0A2J6TP83"/>
<gene>
    <name evidence="5" type="ORF">K444DRAFT_582194</name>
</gene>
<dbReference type="SUPFAM" id="SSF54928">
    <property type="entry name" value="RNA-binding domain, RBD"/>
    <property type="match status" value="1"/>
</dbReference>
<keyword evidence="1 2" id="KW-0694">RNA-binding</keyword>
<feature type="compositionally biased region" description="Basic and acidic residues" evidence="3">
    <location>
        <begin position="348"/>
        <end position="360"/>
    </location>
</feature>
<dbReference type="GeneID" id="36585857"/>
<evidence type="ECO:0000256" key="3">
    <source>
        <dbReference type="SAM" id="MobiDB-lite"/>
    </source>
</evidence>
<dbReference type="GO" id="GO:0003723">
    <property type="term" value="F:RNA binding"/>
    <property type="evidence" value="ECO:0007669"/>
    <property type="project" value="UniProtKB-UniRule"/>
</dbReference>
<evidence type="ECO:0000313" key="6">
    <source>
        <dbReference type="Proteomes" id="UP000235371"/>
    </source>
</evidence>
<dbReference type="InterPro" id="IPR012677">
    <property type="entry name" value="Nucleotide-bd_a/b_plait_sf"/>
</dbReference>